<evidence type="ECO:0000313" key="1">
    <source>
        <dbReference type="EMBL" id="OYD21186.1"/>
    </source>
</evidence>
<dbReference type="InterPro" id="IPR011008">
    <property type="entry name" value="Dimeric_a/b-barrel"/>
</dbReference>
<organism evidence="1 2">
    <name type="scientific">Oceanimonas baumannii</name>
    <dbReference type="NCBI Taxonomy" id="129578"/>
    <lineage>
        <taxon>Bacteria</taxon>
        <taxon>Pseudomonadati</taxon>
        <taxon>Pseudomonadota</taxon>
        <taxon>Gammaproteobacteria</taxon>
        <taxon>Aeromonadales</taxon>
        <taxon>Aeromonadaceae</taxon>
        <taxon>Oceanimonas</taxon>
    </lineage>
</organism>
<sequence>MDGDVFITLERWTDQACLELHLEAEHVKKYVPELRKCVENGEFSVQFIETDNIRFITI</sequence>
<name>A0A235C9V2_9GAMM</name>
<dbReference type="AlphaFoldDB" id="A0A235C9V2"/>
<dbReference type="OrthoDB" id="9812192at2"/>
<reference evidence="1 2" key="1">
    <citation type="submission" date="2017-08" db="EMBL/GenBank/DDBJ databases">
        <title>Draft Genome Sequence of the Marine Bacterium Oceanimonas baumannii ATCC 700832.</title>
        <authorList>
            <person name="Mcclelland W.D."/>
            <person name="Brennan M.A."/>
            <person name="Trachtenberg A.M."/>
            <person name="Maclea K.S."/>
        </authorList>
    </citation>
    <scope>NUCLEOTIDE SEQUENCE [LARGE SCALE GENOMIC DNA]</scope>
    <source>
        <strain evidence="1 2">ATCC 700832</strain>
    </source>
</reference>
<comment type="caution">
    <text evidence="1">The sequence shown here is derived from an EMBL/GenBank/DDBJ whole genome shotgun (WGS) entry which is preliminary data.</text>
</comment>
<protein>
    <recommendedName>
        <fullName evidence="3">ABM domain-containing protein</fullName>
    </recommendedName>
</protein>
<dbReference type="SUPFAM" id="SSF54909">
    <property type="entry name" value="Dimeric alpha+beta barrel"/>
    <property type="match status" value="1"/>
</dbReference>
<accession>A0A235C9V2</accession>
<evidence type="ECO:0008006" key="3">
    <source>
        <dbReference type="Google" id="ProtNLM"/>
    </source>
</evidence>
<evidence type="ECO:0000313" key="2">
    <source>
        <dbReference type="Proteomes" id="UP000243640"/>
    </source>
</evidence>
<gene>
    <name evidence="1" type="ORF">B6S09_16790</name>
</gene>
<proteinExistence type="predicted"/>
<dbReference type="Proteomes" id="UP000243640">
    <property type="component" value="Unassembled WGS sequence"/>
</dbReference>
<dbReference type="Gene3D" id="3.30.70.100">
    <property type="match status" value="1"/>
</dbReference>
<dbReference type="EMBL" id="NQJF01000018">
    <property type="protein sequence ID" value="OYD21186.1"/>
    <property type="molecule type" value="Genomic_DNA"/>
</dbReference>